<keyword evidence="1" id="KW-0812">Transmembrane</keyword>
<name>V6U213_GIAIN</name>
<dbReference type="VEuPathDB" id="GiardiaDB:GL50803_0041472"/>
<dbReference type="SUPFAM" id="SSF57184">
    <property type="entry name" value="Growth factor receptor domain"/>
    <property type="match status" value="2"/>
</dbReference>
<dbReference type="Proteomes" id="UP000018040">
    <property type="component" value="Unassembled WGS sequence"/>
</dbReference>
<protein>
    <submittedName>
        <fullName evidence="2">Variant-specific surface protein</fullName>
    </submittedName>
</protein>
<dbReference type="Gene3D" id="2.10.220.10">
    <property type="entry name" value="Hormone Receptor, Insulin-like Growth Factor Receptor 1, Chain A, domain 2"/>
    <property type="match status" value="2"/>
</dbReference>
<dbReference type="PANTHER" id="PTHR23275">
    <property type="entry name" value="CABRIOLET.-RELATED"/>
    <property type="match status" value="1"/>
</dbReference>
<dbReference type="Pfam" id="PF03302">
    <property type="entry name" value="VSP"/>
    <property type="match status" value="2"/>
</dbReference>
<feature type="non-terminal residue" evidence="2">
    <location>
        <position position="1"/>
    </location>
</feature>
<evidence type="ECO:0000256" key="1">
    <source>
        <dbReference type="SAM" id="Phobius"/>
    </source>
</evidence>
<dbReference type="AlphaFoldDB" id="V6U213"/>
<dbReference type="PANTHER" id="PTHR23275:SF100">
    <property type="entry name" value="EGF-LIKE DOMAIN-CONTAINING PROTEIN"/>
    <property type="match status" value="1"/>
</dbReference>
<dbReference type="InterPro" id="IPR006212">
    <property type="entry name" value="Furin_repeat"/>
</dbReference>
<gene>
    <name evidence="2" type="ORF">GSB_151885</name>
</gene>
<dbReference type="InterPro" id="IPR009030">
    <property type="entry name" value="Growth_fac_rcpt_cys_sf"/>
</dbReference>
<keyword evidence="1" id="KW-1133">Transmembrane helix</keyword>
<keyword evidence="1" id="KW-0472">Membrane</keyword>
<dbReference type="VEuPathDB" id="GiardiaDB:DHA2_152089"/>
<dbReference type="EMBL" id="AHHH01000054">
    <property type="protein sequence ID" value="ESU43280.1"/>
    <property type="molecule type" value="Genomic_DNA"/>
</dbReference>
<reference evidence="3" key="1">
    <citation type="submission" date="2012-02" db="EMBL/GenBank/DDBJ databases">
        <title>Genome sequencing of Giardia lamblia Genotypes A2 and B isolates (DH and GS) and comparative analysis with the genomes of Genotypes A1 and E (WB and Pig).</title>
        <authorList>
            <person name="Adam R."/>
            <person name="Dahlstrom E."/>
            <person name="Martens C."/>
            <person name="Bruno D."/>
            <person name="Barbian K."/>
            <person name="Porcella S.F."/>
            <person name="Nash T."/>
        </authorList>
    </citation>
    <scope>NUCLEOTIDE SEQUENCE</scope>
    <source>
        <strain evidence="3">GS</strain>
    </source>
</reference>
<dbReference type="SMART" id="SM00261">
    <property type="entry name" value="FU"/>
    <property type="match status" value="4"/>
</dbReference>
<proteinExistence type="predicted"/>
<evidence type="ECO:0000313" key="3">
    <source>
        <dbReference type="Proteomes" id="UP000018040"/>
    </source>
</evidence>
<dbReference type="OrthoDB" id="18487at2759"/>
<comment type="caution">
    <text evidence="2">The sequence shown here is derived from an EMBL/GenBank/DDBJ whole genome shotgun (WGS) entry which is preliminary data.</text>
</comment>
<dbReference type="VEuPathDB" id="GiardiaDB:GL50581_620"/>
<dbReference type="InterPro" id="IPR052798">
    <property type="entry name" value="Giardia_VSA"/>
</dbReference>
<dbReference type="VEuPathDB" id="GiardiaDB:QR46_4906"/>
<evidence type="ECO:0000313" key="2">
    <source>
        <dbReference type="EMBL" id="ESU43280.1"/>
    </source>
</evidence>
<reference evidence="2 3" key="2">
    <citation type="journal article" date="2013" name="Genome Biol. Evol.">
        <title>Genome sequencing of Giardia lamblia genotypes A2 and B isolates (DH and GS) and comparative analysis with the genomes of genotypes A1 and E (WB and Pig).</title>
        <authorList>
            <person name="Adam R.D."/>
            <person name="Dahlstrom E.W."/>
            <person name="Martens C.A."/>
            <person name="Bruno D.P."/>
            <person name="Barbian K.D."/>
            <person name="Ricklefs S.M."/>
            <person name="Hernandez M.M."/>
            <person name="Narla N.P."/>
            <person name="Patel R.B."/>
            <person name="Porcella S.F."/>
            <person name="Nash T.E."/>
        </authorList>
    </citation>
    <scope>NUCLEOTIDE SEQUENCE [LARGE SCALE GENOMIC DNA]</scope>
    <source>
        <strain evidence="2 3">GS</strain>
    </source>
</reference>
<accession>V6U213</accession>
<sequence length="596" mass="59672">VAPGSGACRKARGGACAGYVKETARSGQTAETCTVGTETGKCAPDHCNVQIGDSVYCSQCSNGGSETSSPAPTNGVCSADNNECSVKADGRCTTCDHESFMFQGGCYAAANAPGSTMCEVANAGVCTQAKQGYFLPPTDDRDNTHQSVIPCGSEEEITVKNNHKYKGVAHCTQCGTPNPASDTTAVAATCTACEDGYFVAQGGAACTACQDENCATCAAEGTGKCSKCKTTGTKTYLKGSAGAGTCVEVSGCGSGFFPKADDKAGNKCTACGTASDGGIADCGECTLLTPASRSSTPLVTCTKCSTKKLSPLGDACLDGCPAGTYNDNNICKPCHTSCTECNSNANQDSCTACYPGSVLSKGETGNTGTCIPECTGRYAENCEAGMCTAVLGGSKYCSRCAAGYAPIDGMCTKVGTTRRDASGCTASGGKCTACTGANYALLSGGCYDTQALPGSAVCTAVTGGNGQCSACANGQTYASGNCPACAEGCAKCATDTNQCDTCYSGHYKSGTKCVKCSENSNSITGVPNCVSCAPPSGSGTVTCYVTQEPSVNPTDPSVNKTGLSSGAIAGISIAVIVVVGGLVGFLCWWFVCRGKA</sequence>
<feature type="transmembrane region" description="Helical" evidence="1">
    <location>
        <begin position="567"/>
        <end position="591"/>
    </location>
</feature>
<organism evidence="2 3">
    <name type="scientific">Giardia intestinalis</name>
    <name type="common">Giardia lamblia</name>
    <dbReference type="NCBI Taxonomy" id="5741"/>
    <lineage>
        <taxon>Eukaryota</taxon>
        <taxon>Metamonada</taxon>
        <taxon>Diplomonadida</taxon>
        <taxon>Hexamitidae</taxon>
        <taxon>Giardiinae</taxon>
        <taxon>Giardia</taxon>
    </lineage>
</organism>
<dbReference type="InterPro" id="IPR005127">
    <property type="entry name" value="Giardia_VSP"/>
</dbReference>